<proteinExistence type="predicted"/>
<dbReference type="GO" id="GO:0008017">
    <property type="term" value="F:microtubule binding"/>
    <property type="evidence" value="ECO:0007669"/>
    <property type="project" value="TreeGrafter"/>
</dbReference>
<reference evidence="2" key="1">
    <citation type="submission" date="2018-05" db="EMBL/GenBank/DDBJ databases">
        <title>Whole genome of Theropithecus gelada.</title>
        <authorList>
            <person name="Chiou K.L."/>
            <person name="Snyder-Mackler N."/>
        </authorList>
    </citation>
    <scope>NUCLEOTIDE SEQUENCE [LARGE SCALE GENOMIC DNA]</scope>
</reference>
<name>A0A8D2FGB3_THEGE</name>
<dbReference type="GO" id="GO:1902412">
    <property type="term" value="P:regulation of mitotic cytokinesis"/>
    <property type="evidence" value="ECO:0007669"/>
    <property type="project" value="TreeGrafter"/>
</dbReference>
<evidence type="ECO:0000313" key="3">
    <source>
        <dbReference type="Proteomes" id="UP000694411"/>
    </source>
</evidence>
<feature type="compositionally biased region" description="Basic and acidic residues" evidence="1">
    <location>
        <begin position="60"/>
        <end position="72"/>
    </location>
</feature>
<dbReference type="GO" id="GO:0000235">
    <property type="term" value="C:astral microtubule"/>
    <property type="evidence" value="ECO:0007669"/>
    <property type="project" value="TreeGrafter"/>
</dbReference>
<reference evidence="2" key="3">
    <citation type="submission" date="2025-09" db="UniProtKB">
        <authorList>
            <consortium name="Ensembl"/>
        </authorList>
    </citation>
    <scope>IDENTIFICATION</scope>
</reference>
<dbReference type="GO" id="GO:0090307">
    <property type="term" value="P:mitotic spindle assembly"/>
    <property type="evidence" value="ECO:0007669"/>
    <property type="project" value="TreeGrafter"/>
</dbReference>
<protein>
    <submittedName>
        <fullName evidence="2">Microtubule associated protein 9</fullName>
    </submittedName>
</protein>
<dbReference type="InterPro" id="IPR026106">
    <property type="entry name" value="MAP9"/>
</dbReference>
<reference evidence="2" key="2">
    <citation type="submission" date="2025-08" db="UniProtKB">
        <authorList>
            <consortium name="Ensembl"/>
        </authorList>
    </citation>
    <scope>IDENTIFICATION</scope>
</reference>
<gene>
    <name evidence="2" type="primary">MAP9</name>
</gene>
<accession>A0A8D2FGB3</accession>
<feature type="compositionally biased region" description="Basic residues" evidence="1">
    <location>
        <begin position="100"/>
        <end position="112"/>
    </location>
</feature>
<organism evidence="2 3">
    <name type="scientific">Theropithecus gelada</name>
    <name type="common">Gelada baboon</name>
    <dbReference type="NCBI Taxonomy" id="9565"/>
    <lineage>
        <taxon>Eukaryota</taxon>
        <taxon>Metazoa</taxon>
        <taxon>Chordata</taxon>
        <taxon>Craniata</taxon>
        <taxon>Vertebrata</taxon>
        <taxon>Euteleostomi</taxon>
        <taxon>Mammalia</taxon>
        <taxon>Eutheria</taxon>
        <taxon>Euarchontoglires</taxon>
        <taxon>Primates</taxon>
        <taxon>Haplorrhini</taxon>
        <taxon>Catarrhini</taxon>
        <taxon>Cercopithecidae</taxon>
        <taxon>Cercopithecinae</taxon>
        <taxon>Theropithecus</taxon>
    </lineage>
</organism>
<dbReference type="PANTHER" id="PTHR14739">
    <property type="entry name" value="MICROTUBULE-ASSOCIATED PROTEIN 9"/>
    <property type="match status" value="1"/>
</dbReference>
<feature type="compositionally biased region" description="Basic and acidic residues" evidence="1">
    <location>
        <begin position="113"/>
        <end position="126"/>
    </location>
</feature>
<dbReference type="PANTHER" id="PTHR14739:SF9">
    <property type="entry name" value="MICROTUBULE-ASSOCIATED PROTEIN 9"/>
    <property type="match status" value="1"/>
</dbReference>
<feature type="compositionally biased region" description="Basic and acidic residues" evidence="1">
    <location>
        <begin position="30"/>
        <end position="53"/>
    </location>
</feature>
<dbReference type="AlphaFoldDB" id="A0A8D2FGB3"/>
<keyword evidence="3" id="KW-1185">Reference proteome</keyword>
<feature type="region of interest" description="Disordered" evidence="1">
    <location>
        <begin position="1"/>
        <end position="149"/>
    </location>
</feature>
<evidence type="ECO:0000313" key="2">
    <source>
        <dbReference type="Ensembl" id="ENSTGEP00000020146.1"/>
    </source>
</evidence>
<dbReference type="GO" id="GO:0000281">
    <property type="term" value="P:mitotic cytokinesis"/>
    <property type="evidence" value="ECO:0007669"/>
    <property type="project" value="InterPro"/>
</dbReference>
<dbReference type="Ensembl" id="ENSTGET00000023982.1">
    <property type="protein sequence ID" value="ENSTGEP00000020146.1"/>
    <property type="gene ID" value="ENSTGEG00000016201.1"/>
</dbReference>
<feature type="compositionally biased region" description="Polar residues" evidence="1">
    <location>
        <begin position="82"/>
        <end position="92"/>
    </location>
</feature>
<sequence length="189" mass="21781">MNDFHISDDEEKNPSKLSFLKTKKSNGNITKDEPVCAIKNDEEMAPNGREDIVVKSSESQNKDKEFEKDKMKMKPKPRILSIKSTSSENNSLDTDDHFKPSPRPRSMLKRNSHREEKDRLEDKETALSEELELHSAPSSPPIPNGTQVEAEKKAFSEHLDPEVSTTTKLLHCVLQFVLFYLIMKKRRRE</sequence>
<evidence type="ECO:0000256" key="1">
    <source>
        <dbReference type="SAM" id="MobiDB-lite"/>
    </source>
</evidence>
<dbReference type="Proteomes" id="UP000694411">
    <property type="component" value="Chromosome 5"/>
</dbReference>